<sequence length="174" mass="18255">MRATRRTGAALAVLLLCGLAGCADDGSGAWTEVEDGRLRVDRPTAWSAPVPVEAPWTAGFTPGEGAVEQLQVSGDFGDHTSAAQGMGTLVGQAQVGLRGFTVVESRDVEIEGATTGRLTRYTFTDNGGSQLTGTWVVAARWPSPQSVAVSFLTPQPDPELERRVLESLVLDADG</sequence>
<dbReference type="RefSeq" id="WP_210056136.1">
    <property type="nucleotide sequence ID" value="NZ_BAAAMH010000003.1"/>
</dbReference>
<name>A0ABS4Z8Z1_9ACTN</name>
<evidence type="ECO:0000313" key="2">
    <source>
        <dbReference type="EMBL" id="MBP2417517.1"/>
    </source>
</evidence>
<evidence type="ECO:0000313" key="3">
    <source>
        <dbReference type="Proteomes" id="UP000758168"/>
    </source>
</evidence>
<proteinExistence type="predicted"/>
<comment type="caution">
    <text evidence="2">The sequence shown here is derived from an EMBL/GenBank/DDBJ whole genome shotgun (WGS) entry which is preliminary data.</text>
</comment>
<keyword evidence="1" id="KW-0732">Signal</keyword>
<feature type="signal peptide" evidence="1">
    <location>
        <begin position="1"/>
        <end position="22"/>
    </location>
</feature>
<accession>A0ABS4Z8Z1</accession>
<protein>
    <submittedName>
        <fullName evidence="2">Uncharacterized protein</fullName>
    </submittedName>
</protein>
<dbReference type="EMBL" id="JAGIOB010000001">
    <property type="protein sequence ID" value="MBP2417517.1"/>
    <property type="molecule type" value="Genomic_DNA"/>
</dbReference>
<keyword evidence="3" id="KW-1185">Reference proteome</keyword>
<feature type="chain" id="PRO_5046425433" evidence="1">
    <location>
        <begin position="23"/>
        <end position="174"/>
    </location>
</feature>
<evidence type="ECO:0000256" key="1">
    <source>
        <dbReference type="SAM" id="SignalP"/>
    </source>
</evidence>
<dbReference type="PROSITE" id="PS51257">
    <property type="entry name" value="PROKAR_LIPOPROTEIN"/>
    <property type="match status" value="1"/>
</dbReference>
<organism evidence="2 3">
    <name type="scientific">Microlunatus capsulatus</name>
    <dbReference type="NCBI Taxonomy" id="99117"/>
    <lineage>
        <taxon>Bacteria</taxon>
        <taxon>Bacillati</taxon>
        <taxon>Actinomycetota</taxon>
        <taxon>Actinomycetes</taxon>
        <taxon>Propionibacteriales</taxon>
        <taxon>Propionibacteriaceae</taxon>
        <taxon>Microlunatus</taxon>
    </lineage>
</organism>
<gene>
    <name evidence="2" type="ORF">JOF54_002439</name>
</gene>
<reference evidence="2 3" key="1">
    <citation type="submission" date="2021-03" db="EMBL/GenBank/DDBJ databases">
        <title>Sequencing the genomes of 1000 actinobacteria strains.</title>
        <authorList>
            <person name="Klenk H.-P."/>
        </authorList>
    </citation>
    <scope>NUCLEOTIDE SEQUENCE [LARGE SCALE GENOMIC DNA]</scope>
    <source>
        <strain evidence="2 3">DSM 12936</strain>
    </source>
</reference>
<dbReference type="Proteomes" id="UP000758168">
    <property type="component" value="Unassembled WGS sequence"/>
</dbReference>